<sequence>MPVRMRANLPGFRRQRRVRGQGVKMVYALKSPQARRHDQRAHDSQKTCQQPPPWLDW</sequence>
<gene>
    <name evidence="2" type="ORF">DPMN_114469</name>
</gene>
<dbReference type="EMBL" id="JAIWYP010000004">
    <property type="protein sequence ID" value="KAH3841010.1"/>
    <property type="molecule type" value="Genomic_DNA"/>
</dbReference>
<name>A0A9D4KJE3_DREPO</name>
<dbReference type="AlphaFoldDB" id="A0A9D4KJE3"/>
<accession>A0A9D4KJE3</accession>
<comment type="caution">
    <text evidence="2">The sequence shown here is derived from an EMBL/GenBank/DDBJ whole genome shotgun (WGS) entry which is preliminary data.</text>
</comment>
<reference evidence="2" key="2">
    <citation type="submission" date="2020-11" db="EMBL/GenBank/DDBJ databases">
        <authorList>
            <person name="McCartney M.A."/>
            <person name="Auch B."/>
            <person name="Kono T."/>
            <person name="Mallez S."/>
            <person name="Becker A."/>
            <person name="Gohl D.M."/>
            <person name="Silverstein K.A.T."/>
            <person name="Koren S."/>
            <person name="Bechman K.B."/>
            <person name="Herman A."/>
            <person name="Abrahante J.E."/>
            <person name="Garbe J."/>
        </authorList>
    </citation>
    <scope>NUCLEOTIDE SEQUENCE</scope>
    <source>
        <strain evidence="2">Duluth1</strain>
        <tissue evidence="2">Whole animal</tissue>
    </source>
</reference>
<keyword evidence="3" id="KW-1185">Reference proteome</keyword>
<evidence type="ECO:0000313" key="2">
    <source>
        <dbReference type="EMBL" id="KAH3841010.1"/>
    </source>
</evidence>
<dbReference type="Proteomes" id="UP000828390">
    <property type="component" value="Unassembled WGS sequence"/>
</dbReference>
<evidence type="ECO:0000256" key="1">
    <source>
        <dbReference type="SAM" id="MobiDB-lite"/>
    </source>
</evidence>
<feature type="region of interest" description="Disordered" evidence="1">
    <location>
        <begin position="32"/>
        <end position="57"/>
    </location>
</feature>
<protein>
    <submittedName>
        <fullName evidence="2">Uncharacterized protein</fullName>
    </submittedName>
</protein>
<organism evidence="2 3">
    <name type="scientific">Dreissena polymorpha</name>
    <name type="common">Zebra mussel</name>
    <name type="synonym">Mytilus polymorpha</name>
    <dbReference type="NCBI Taxonomy" id="45954"/>
    <lineage>
        <taxon>Eukaryota</taxon>
        <taxon>Metazoa</taxon>
        <taxon>Spiralia</taxon>
        <taxon>Lophotrochozoa</taxon>
        <taxon>Mollusca</taxon>
        <taxon>Bivalvia</taxon>
        <taxon>Autobranchia</taxon>
        <taxon>Heteroconchia</taxon>
        <taxon>Euheterodonta</taxon>
        <taxon>Imparidentia</taxon>
        <taxon>Neoheterodontei</taxon>
        <taxon>Myida</taxon>
        <taxon>Dreissenoidea</taxon>
        <taxon>Dreissenidae</taxon>
        <taxon>Dreissena</taxon>
    </lineage>
</organism>
<proteinExistence type="predicted"/>
<evidence type="ECO:0000313" key="3">
    <source>
        <dbReference type="Proteomes" id="UP000828390"/>
    </source>
</evidence>
<reference evidence="2" key="1">
    <citation type="journal article" date="2019" name="bioRxiv">
        <title>The Genome of the Zebra Mussel, Dreissena polymorpha: A Resource for Invasive Species Research.</title>
        <authorList>
            <person name="McCartney M.A."/>
            <person name="Auch B."/>
            <person name="Kono T."/>
            <person name="Mallez S."/>
            <person name="Zhang Y."/>
            <person name="Obille A."/>
            <person name="Becker A."/>
            <person name="Abrahante J.E."/>
            <person name="Garbe J."/>
            <person name="Badalamenti J.P."/>
            <person name="Herman A."/>
            <person name="Mangelson H."/>
            <person name="Liachko I."/>
            <person name="Sullivan S."/>
            <person name="Sone E.D."/>
            <person name="Koren S."/>
            <person name="Silverstein K.A.T."/>
            <person name="Beckman K.B."/>
            <person name="Gohl D.M."/>
        </authorList>
    </citation>
    <scope>NUCLEOTIDE SEQUENCE</scope>
    <source>
        <strain evidence="2">Duluth1</strain>
        <tissue evidence="2">Whole animal</tissue>
    </source>
</reference>